<feature type="transmembrane region" description="Helical" evidence="2">
    <location>
        <begin position="396"/>
        <end position="419"/>
    </location>
</feature>
<evidence type="ECO:0000256" key="1">
    <source>
        <dbReference type="SAM" id="MobiDB-lite"/>
    </source>
</evidence>
<dbReference type="PANTHER" id="PTHR34391:SF1">
    <property type="entry name" value="UPF0658 GOLGI APPARATUS MEMBRANE PROTEIN C1952.10C-RELATED"/>
    <property type="match status" value="1"/>
</dbReference>
<dbReference type="Proteomes" id="UP000070544">
    <property type="component" value="Unassembled WGS sequence"/>
</dbReference>
<reference evidence="3 4" key="1">
    <citation type="journal article" date="2015" name="Genome Biol. Evol.">
        <title>Phylogenomic analyses indicate that early fungi evolved digesting cell walls of algal ancestors of land plants.</title>
        <authorList>
            <person name="Chang Y."/>
            <person name="Wang S."/>
            <person name="Sekimoto S."/>
            <person name="Aerts A.L."/>
            <person name="Choi C."/>
            <person name="Clum A."/>
            <person name="LaButti K.M."/>
            <person name="Lindquist E.A."/>
            <person name="Yee Ngan C."/>
            <person name="Ohm R.A."/>
            <person name="Salamov A.A."/>
            <person name="Grigoriev I.V."/>
            <person name="Spatafora J.W."/>
            <person name="Berbee M.L."/>
        </authorList>
    </citation>
    <scope>NUCLEOTIDE SEQUENCE [LARGE SCALE GENOMIC DNA]</scope>
    <source>
        <strain evidence="3 4">JEL478</strain>
    </source>
</reference>
<keyword evidence="2" id="KW-0812">Transmembrane</keyword>
<dbReference type="OrthoDB" id="10658739at2759"/>
<dbReference type="AlphaFoldDB" id="A0A139AJ85"/>
<organism evidence="3 4">
    <name type="scientific">Gonapodya prolifera (strain JEL478)</name>
    <name type="common">Monoblepharis prolifera</name>
    <dbReference type="NCBI Taxonomy" id="1344416"/>
    <lineage>
        <taxon>Eukaryota</taxon>
        <taxon>Fungi</taxon>
        <taxon>Fungi incertae sedis</taxon>
        <taxon>Chytridiomycota</taxon>
        <taxon>Chytridiomycota incertae sedis</taxon>
        <taxon>Monoblepharidomycetes</taxon>
        <taxon>Monoblepharidales</taxon>
        <taxon>Gonapodyaceae</taxon>
        <taxon>Gonapodya</taxon>
    </lineage>
</organism>
<evidence type="ECO:0000256" key="2">
    <source>
        <dbReference type="SAM" id="Phobius"/>
    </source>
</evidence>
<dbReference type="InterPro" id="IPR040410">
    <property type="entry name" value="UPF0658_Golgi"/>
</dbReference>
<keyword evidence="4" id="KW-1185">Reference proteome</keyword>
<dbReference type="PANTHER" id="PTHR34391">
    <property type="entry name" value="UPF0658 GOLGI APPARATUS MEMBRANE PROTEIN C1952.10C-RELATED"/>
    <property type="match status" value="1"/>
</dbReference>
<keyword evidence="2" id="KW-1133">Transmembrane helix</keyword>
<feature type="transmembrane region" description="Helical" evidence="2">
    <location>
        <begin position="353"/>
        <end position="376"/>
    </location>
</feature>
<feature type="transmembrane region" description="Helical" evidence="2">
    <location>
        <begin position="191"/>
        <end position="210"/>
    </location>
</feature>
<feature type="region of interest" description="Disordered" evidence="1">
    <location>
        <begin position="20"/>
        <end position="56"/>
    </location>
</feature>
<protein>
    <recommendedName>
        <fullName evidence="5">Transmembrane protein</fullName>
    </recommendedName>
</protein>
<feature type="transmembrane region" description="Helical" evidence="2">
    <location>
        <begin position="159"/>
        <end position="179"/>
    </location>
</feature>
<gene>
    <name evidence="3" type="ORF">M427DRAFT_55277</name>
</gene>
<accession>A0A139AJ85</accession>
<sequence length="453" mass="50482">MDSHYGSLRDHSLRSMRSVLAEGGGRRGSQSPVTTVGDYGTTAPRIKPSHTAEDDQEEIVMEDFRDDSTMGRSTTIGRRQLEQSDNNWRFWPAIVRLWRKKPRLWLRIGFWVAITQTLLMMILSGASLALNSRLIVRVTSAYDDTVTEDAKMSMEYSFLVLRLYEIIVFMAMIFQLNLFIRASEESNRTELLAAAAFMIIPFCFGAFHVVQQLQVFRRIARTLPDFKLGANYTVALFLAYALFVATCLFILIWAAIGTGVYGGLRWNLYKRVGADTRTRRRIGRRHILQLFTSIGTFFIFGFTLQFYFLALTGLAATLVPPFFLTLGGLMLLGGIFLFVFVARQMMKESSPALVALFGYGCMAEVLFCLYFANGLWVDVATDQSAAFQGSGIVTSLRVSAVITGSTFLVTGGFAVFITFDEMREKVINVGSRSISSSGSSSSISSLISHHSAG</sequence>
<evidence type="ECO:0000313" key="3">
    <source>
        <dbReference type="EMBL" id="KXS16624.1"/>
    </source>
</evidence>
<keyword evidence="2" id="KW-0472">Membrane</keyword>
<name>A0A139AJ85_GONPJ</name>
<feature type="transmembrane region" description="Helical" evidence="2">
    <location>
        <begin position="230"/>
        <end position="261"/>
    </location>
</feature>
<feature type="transmembrane region" description="Helical" evidence="2">
    <location>
        <begin position="322"/>
        <end position="341"/>
    </location>
</feature>
<feature type="transmembrane region" description="Helical" evidence="2">
    <location>
        <begin position="287"/>
        <end position="310"/>
    </location>
</feature>
<evidence type="ECO:0000313" key="4">
    <source>
        <dbReference type="Proteomes" id="UP000070544"/>
    </source>
</evidence>
<dbReference type="GO" id="GO:0005794">
    <property type="term" value="C:Golgi apparatus"/>
    <property type="evidence" value="ECO:0007669"/>
    <property type="project" value="TreeGrafter"/>
</dbReference>
<feature type="region of interest" description="Disordered" evidence="1">
    <location>
        <begin position="432"/>
        <end position="453"/>
    </location>
</feature>
<evidence type="ECO:0008006" key="5">
    <source>
        <dbReference type="Google" id="ProtNLM"/>
    </source>
</evidence>
<proteinExistence type="predicted"/>
<feature type="transmembrane region" description="Helical" evidence="2">
    <location>
        <begin position="104"/>
        <end position="130"/>
    </location>
</feature>
<dbReference type="EMBL" id="KQ965751">
    <property type="protein sequence ID" value="KXS16624.1"/>
    <property type="molecule type" value="Genomic_DNA"/>
</dbReference>